<reference evidence="1" key="1">
    <citation type="submission" date="2021-06" db="EMBL/GenBank/DDBJ databases">
        <authorList>
            <person name="Kallberg Y."/>
            <person name="Tangrot J."/>
            <person name="Rosling A."/>
        </authorList>
    </citation>
    <scope>NUCLEOTIDE SEQUENCE</scope>
    <source>
        <strain evidence="1">28 12/20/2015</strain>
    </source>
</reference>
<gene>
    <name evidence="1" type="ORF">SPELUC_LOCUS9255</name>
</gene>
<accession>A0ACA9NQ14</accession>
<evidence type="ECO:0000313" key="1">
    <source>
        <dbReference type="EMBL" id="CAG8660540.1"/>
    </source>
</evidence>
<name>A0ACA9NQ14_9GLOM</name>
<keyword evidence="2" id="KW-1185">Reference proteome</keyword>
<protein>
    <submittedName>
        <fullName evidence="1">10758_t:CDS:1</fullName>
    </submittedName>
</protein>
<dbReference type="Proteomes" id="UP000789366">
    <property type="component" value="Unassembled WGS sequence"/>
</dbReference>
<sequence>NADYDEIVTSNADTESLFVDSIESSSIKEQDYIIQDISCKKLAQCVVLNIYNGEIKHCPNYESPGHSLRPLHQLVGT</sequence>
<dbReference type="EMBL" id="CAJVPW010015280">
    <property type="protein sequence ID" value="CAG8660540.1"/>
    <property type="molecule type" value="Genomic_DNA"/>
</dbReference>
<proteinExistence type="predicted"/>
<comment type="caution">
    <text evidence="1">The sequence shown here is derived from an EMBL/GenBank/DDBJ whole genome shotgun (WGS) entry which is preliminary data.</text>
</comment>
<evidence type="ECO:0000313" key="2">
    <source>
        <dbReference type="Proteomes" id="UP000789366"/>
    </source>
</evidence>
<feature type="non-terminal residue" evidence="1">
    <location>
        <position position="1"/>
    </location>
</feature>
<organism evidence="1 2">
    <name type="scientific">Cetraspora pellucida</name>
    <dbReference type="NCBI Taxonomy" id="1433469"/>
    <lineage>
        <taxon>Eukaryota</taxon>
        <taxon>Fungi</taxon>
        <taxon>Fungi incertae sedis</taxon>
        <taxon>Mucoromycota</taxon>
        <taxon>Glomeromycotina</taxon>
        <taxon>Glomeromycetes</taxon>
        <taxon>Diversisporales</taxon>
        <taxon>Gigasporaceae</taxon>
        <taxon>Cetraspora</taxon>
    </lineage>
</organism>